<dbReference type="RefSeq" id="WP_086907816.1">
    <property type="nucleotide sequence ID" value="NZ_CP021324.1"/>
</dbReference>
<dbReference type="GeneID" id="32901598"/>
<reference evidence="1 2" key="1">
    <citation type="journal article" date="2017" name="Environ. Microbiol.">
        <title>Genome and epigenome of a novel marine Thaumarchaeota strain suggest viral infection, phosphorothioation DNA modification and multiple restriction systems.</title>
        <authorList>
            <person name="Ahlgren N.A."/>
            <person name="Chen Y."/>
            <person name="Needham D.M."/>
            <person name="Parada A.E."/>
            <person name="Sachdeva R."/>
            <person name="Trinh V."/>
            <person name="Chen T."/>
            <person name="Fuhrman J.A."/>
        </authorList>
    </citation>
    <scope>NUCLEOTIDE SEQUENCE [LARGE SCALE GENOMIC DNA]</scope>
    <source>
        <strain evidence="1 2">SPOT01</strain>
    </source>
</reference>
<organism evidence="1 2">
    <name type="scientific">Candidatus Nitrosomarinus catalinensis</name>
    <dbReference type="NCBI Taxonomy" id="1898749"/>
    <lineage>
        <taxon>Archaea</taxon>
        <taxon>Nitrososphaerota</taxon>
        <taxon>Nitrososphaeria</taxon>
        <taxon>Nitrosopumilales</taxon>
        <taxon>Nitrosopumilaceae</taxon>
        <taxon>Candidatus Nitrosomarinus</taxon>
    </lineage>
</organism>
<name>A0A2Z2HL94_9ARCH</name>
<dbReference type="OrthoDB" id="8197at2157"/>
<dbReference type="Proteomes" id="UP000249949">
    <property type="component" value="Chromosome"/>
</dbReference>
<dbReference type="KEGG" id="nct:NMSP_1146"/>
<evidence type="ECO:0000313" key="1">
    <source>
        <dbReference type="EMBL" id="ARS64762.1"/>
    </source>
</evidence>
<accession>A0A2Z2HL94</accession>
<sequence length="203" mass="23253">MSELKLSYSGYVCAPYLHNRDSLELKESWSNSKNIEKLFFVTGTFSSDSQPYFSTSANHYLLAKFKDSSIVEKELSKHIQEKTSFVFNIHDDLFEREVLGETNFISIYYLEYGEDMDDLVEIAGLLLKREKIEVAGLGNMTTTCSVPSKFTFPYSENMIVIEVASEKSHQSVKKYCDQTQRDVTRKGFTLSNLLSLSILDQLK</sequence>
<proteinExistence type="predicted"/>
<dbReference type="EMBL" id="CP021324">
    <property type="protein sequence ID" value="ARS64762.1"/>
    <property type="molecule type" value="Genomic_DNA"/>
</dbReference>
<protein>
    <submittedName>
        <fullName evidence="1">Uncharacterized protein</fullName>
    </submittedName>
</protein>
<dbReference type="AlphaFoldDB" id="A0A2Z2HL94"/>
<gene>
    <name evidence="1" type="ORF">NMSP_1146</name>
</gene>
<keyword evidence="2" id="KW-1185">Reference proteome</keyword>
<evidence type="ECO:0000313" key="2">
    <source>
        <dbReference type="Proteomes" id="UP000249949"/>
    </source>
</evidence>